<keyword evidence="1" id="KW-0812">Transmembrane</keyword>
<evidence type="ECO:0000256" key="1">
    <source>
        <dbReference type="SAM" id="Phobius"/>
    </source>
</evidence>
<gene>
    <name evidence="3" type="ORF">ACFQKB_09035</name>
</gene>
<comment type="caution">
    <text evidence="3">The sequence shown here is derived from an EMBL/GenBank/DDBJ whole genome shotgun (WGS) entry which is preliminary data.</text>
</comment>
<keyword evidence="1" id="KW-1133">Transmembrane helix</keyword>
<proteinExistence type="predicted"/>
<protein>
    <submittedName>
        <fullName evidence="3">DUF4190 domain-containing protein</fullName>
    </submittedName>
</protein>
<name>A0ABW2CE96_9ACTN</name>
<reference evidence="4" key="1">
    <citation type="journal article" date="2019" name="Int. J. Syst. Evol. Microbiol.">
        <title>The Global Catalogue of Microorganisms (GCM) 10K type strain sequencing project: providing services to taxonomists for standard genome sequencing and annotation.</title>
        <authorList>
            <consortium name="The Broad Institute Genomics Platform"/>
            <consortium name="The Broad Institute Genome Sequencing Center for Infectious Disease"/>
            <person name="Wu L."/>
            <person name="Ma J."/>
        </authorList>
    </citation>
    <scope>NUCLEOTIDE SEQUENCE [LARGE SCALE GENOMIC DNA]</scope>
    <source>
        <strain evidence="4">JCM 3369</strain>
    </source>
</reference>
<keyword evidence="4" id="KW-1185">Reference proteome</keyword>
<evidence type="ECO:0000259" key="2">
    <source>
        <dbReference type="Pfam" id="PF13828"/>
    </source>
</evidence>
<dbReference type="Proteomes" id="UP001596380">
    <property type="component" value="Unassembled WGS sequence"/>
</dbReference>
<feature type="transmembrane region" description="Helical" evidence="1">
    <location>
        <begin position="20"/>
        <end position="46"/>
    </location>
</feature>
<feature type="domain" description="DUF4190" evidence="2">
    <location>
        <begin position="22"/>
        <end position="82"/>
    </location>
</feature>
<sequence length="101" mass="10412">MVYHQGPPPPPPSERTWADGVGTAALVLGLLGIVTCGVTSVFAIVLGHLAYGKKLDGPGGRGDGRAIAGIVLGWLLTLCWLAAWALLLANGDRLAELINSL</sequence>
<accession>A0ABW2CE96</accession>
<evidence type="ECO:0000313" key="4">
    <source>
        <dbReference type="Proteomes" id="UP001596380"/>
    </source>
</evidence>
<feature type="transmembrane region" description="Helical" evidence="1">
    <location>
        <begin position="66"/>
        <end position="87"/>
    </location>
</feature>
<dbReference type="RefSeq" id="WP_160821814.1">
    <property type="nucleotide sequence ID" value="NZ_JBHSXS010000003.1"/>
</dbReference>
<dbReference type="Pfam" id="PF13828">
    <property type="entry name" value="DUF4190"/>
    <property type="match status" value="1"/>
</dbReference>
<evidence type="ECO:0000313" key="3">
    <source>
        <dbReference type="EMBL" id="MFC6879907.1"/>
    </source>
</evidence>
<dbReference type="InterPro" id="IPR025241">
    <property type="entry name" value="DUF4190"/>
</dbReference>
<keyword evidence="1" id="KW-0472">Membrane</keyword>
<dbReference type="EMBL" id="JBHSXS010000003">
    <property type="protein sequence ID" value="MFC6879907.1"/>
    <property type="molecule type" value="Genomic_DNA"/>
</dbReference>
<organism evidence="3 4">
    <name type="scientific">Actinomadura yumaensis</name>
    <dbReference type="NCBI Taxonomy" id="111807"/>
    <lineage>
        <taxon>Bacteria</taxon>
        <taxon>Bacillati</taxon>
        <taxon>Actinomycetota</taxon>
        <taxon>Actinomycetes</taxon>
        <taxon>Streptosporangiales</taxon>
        <taxon>Thermomonosporaceae</taxon>
        <taxon>Actinomadura</taxon>
    </lineage>
</organism>